<accession>A0A4D6M3E1</accession>
<dbReference type="EMBL" id="CP039350">
    <property type="protein sequence ID" value="QCD95752.1"/>
    <property type="molecule type" value="Genomic_DNA"/>
</dbReference>
<dbReference type="Proteomes" id="UP000501690">
    <property type="component" value="Linkage Group LG6"/>
</dbReference>
<feature type="compositionally biased region" description="Basic and acidic residues" evidence="1">
    <location>
        <begin position="105"/>
        <end position="130"/>
    </location>
</feature>
<reference evidence="2 3" key="1">
    <citation type="submission" date="2019-04" db="EMBL/GenBank/DDBJ databases">
        <title>An improved genome assembly and genetic linkage map for asparagus bean, Vigna unguiculata ssp. sesquipedialis.</title>
        <authorList>
            <person name="Xia Q."/>
            <person name="Zhang R."/>
            <person name="Dong Y."/>
        </authorList>
    </citation>
    <scope>NUCLEOTIDE SEQUENCE [LARGE SCALE GENOMIC DNA]</scope>
    <source>
        <tissue evidence="2">Leaf</tissue>
    </source>
</reference>
<keyword evidence="3" id="KW-1185">Reference proteome</keyword>
<proteinExistence type="predicted"/>
<organism evidence="2 3">
    <name type="scientific">Vigna unguiculata</name>
    <name type="common">Cowpea</name>
    <dbReference type="NCBI Taxonomy" id="3917"/>
    <lineage>
        <taxon>Eukaryota</taxon>
        <taxon>Viridiplantae</taxon>
        <taxon>Streptophyta</taxon>
        <taxon>Embryophyta</taxon>
        <taxon>Tracheophyta</taxon>
        <taxon>Spermatophyta</taxon>
        <taxon>Magnoliopsida</taxon>
        <taxon>eudicotyledons</taxon>
        <taxon>Gunneridae</taxon>
        <taxon>Pentapetalae</taxon>
        <taxon>rosids</taxon>
        <taxon>fabids</taxon>
        <taxon>Fabales</taxon>
        <taxon>Fabaceae</taxon>
        <taxon>Papilionoideae</taxon>
        <taxon>50 kb inversion clade</taxon>
        <taxon>NPAAA clade</taxon>
        <taxon>indigoferoid/millettioid clade</taxon>
        <taxon>Phaseoleae</taxon>
        <taxon>Vigna</taxon>
    </lineage>
</organism>
<dbReference type="AlphaFoldDB" id="A0A4D6M3E1"/>
<evidence type="ECO:0000313" key="3">
    <source>
        <dbReference type="Proteomes" id="UP000501690"/>
    </source>
</evidence>
<protein>
    <submittedName>
        <fullName evidence="2">Uncharacterized protein</fullName>
    </submittedName>
</protein>
<sequence>MLNDPRMHRQSTSTNVPPPPQTTHDLNTPPPPQGMEGTRNSVSPNSELGIPSMFATYDETPPSAQPWLHTYSQSPNFFEGLHQPQQDSVYYVHNPYTQASSSAANDDHEPDEEHERQSSLVEEPRPEVHRRNPTSNRRRPRTQIQDPLHFHSLYTPPSRFVFSAPPNPCRSGYFPTKATARRPCLSLFASPLGVAIKRRSSGLSLPFPASMRTIRLRSQVSLILS</sequence>
<evidence type="ECO:0000256" key="1">
    <source>
        <dbReference type="SAM" id="MobiDB-lite"/>
    </source>
</evidence>
<gene>
    <name evidence="2" type="ORF">DEO72_LG6g448</name>
</gene>
<feature type="region of interest" description="Disordered" evidence="1">
    <location>
        <begin position="99"/>
        <end position="144"/>
    </location>
</feature>
<feature type="region of interest" description="Disordered" evidence="1">
    <location>
        <begin position="1"/>
        <end position="69"/>
    </location>
</feature>
<evidence type="ECO:0000313" key="2">
    <source>
        <dbReference type="EMBL" id="QCD95752.1"/>
    </source>
</evidence>
<name>A0A4D6M3E1_VIGUN</name>